<dbReference type="Proteomes" id="UP000807504">
    <property type="component" value="Unassembled WGS sequence"/>
</dbReference>
<dbReference type="EMBL" id="JABXBU010000001">
    <property type="protein sequence ID" value="KAF8796288.1"/>
    <property type="molecule type" value="Genomic_DNA"/>
</dbReference>
<proteinExistence type="predicted"/>
<gene>
    <name evidence="1" type="ORF">HNY73_000681</name>
</gene>
<keyword evidence="2" id="KW-1185">Reference proteome</keyword>
<evidence type="ECO:0000313" key="2">
    <source>
        <dbReference type="Proteomes" id="UP000807504"/>
    </source>
</evidence>
<accession>A0A8T0G1F8</accession>
<comment type="caution">
    <text evidence="1">The sequence shown here is derived from an EMBL/GenBank/DDBJ whole genome shotgun (WGS) entry which is preliminary data.</text>
</comment>
<reference evidence="1" key="1">
    <citation type="journal article" date="2020" name="bioRxiv">
        <title>Chromosome-level reference genome of the European wasp spider Argiope bruennichi: a resource for studies on range expansion and evolutionary adaptation.</title>
        <authorList>
            <person name="Sheffer M.M."/>
            <person name="Hoppe A."/>
            <person name="Krehenwinkel H."/>
            <person name="Uhl G."/>
            <person name="Kuss A.W."/>
            <person name="Jensen L."/>
            <person name="Jensen C."/>
            <person name="Gillespie R.G."/>
            <person name="Hoff K.J."/>
            <person name="Prost S."/>
        </authorList>
    </citation>
    <scope>NUCLEOTIDE SEQUENCE</scope>
</reference>
<evidence type="ECO:0000313" key="1">
    <source>
        <dbReference type="EMBL" id="KAF8796288.1"/>
    </source>
</evidence>
<reference evidence="1" key="2">
    <citation type="submission" date="2020-06" db="EMBL/GenBank/DDBJ databases">
        <authorList>
            <person name="Sheffer M."/>
        </authorList>
    </citation>
    <scope>NUCLEOTIDE SEQUENCE</scope>
</reference>
<dbReference type="AlphaFoldDB" id="A0A8T0G1F8"/>
<organism evidence="1 2">
    <name type="scientific">Argiope bruennichi</name>
    <name type="common">Wasp spider</name>
    <name type="synonym">Aranea bruennichi</name>
    <dbReference type="NCBI Taxonomy" id="94029"/>
    <lineage>
        <taxon>Eukaryota</taxon>
        <taxon>Metazoa</taxon>
        <taxon>Ecdysozoa</taxon>
        <taxon>Arthropoda</taxon>
        <taxon>Chelicerata</taxon>
        <taxon>Arachnida</taxon>
        <taxon>Araneae</taxon>
        <taxon>Araneomorphae</taxon>
        <taxon>Entelegynae</taxon>
        <taxon>Araneoidea</taxon>
        <taxon>Araneidae</taxon>
        <taxon>Argiope</taxon>
    </lineage>
</organism>
<name>A0A8T0G1F8_ARGBR</name>
<protein>
    <submittedName>
        <fullName evidence="1">Uncharacterized protein</fullName>
    </submittedName>
</protein>
<sequence length="108" mass="12151">MSSSTKKSWLPRVFAESTDGDDDDSLIPVHSDLLQVAINIQESNQLEGVIGKFCNIFGKESSEDFSPRYPEIRTVKRFGREGNFTPHCRNVPTKEISFSSLCRVTPRA</sequence>